<dbReference type="EMBL" id="NMTQ01000011">
    <property type="protein sequence ID" value="PDX59753.1"/>
    <property type="molecule type" value="Genomic_DNA"/>
</dbReference>
<dbReference type="CDD" id="cd03812">
    <property type="entry name" value="GT4_CapH-like"/>
    <property type="match status" value="1"/>
</dbReference>
<dbReference type="Pfam" id="PF13439">
    <property type="entry name" value="Glyco_transf_4"/>
    <property type="match status" value="1"/>
</dbReference>
<dbReference type="InterPro" id="IPR028098">
    <property type="entry name" value="Glyco_trans_4-like_N"/>
</dbReference>
<sequence length="366" mass="41585">MKVLVVLTGELCFDGITNSVLNYYRAMDRSGMEIGIVSARGTNEEMRKNFEDIGCTVYPLENRDSCPAKYFVQLIGIIKRGKYDILHAHGNSATLAIETTAAYLAGCKVRIIHSRNSFCEHTKADKLLRPLMYATYTDGFSCGEKAGKWLFGNRPFTVMNNGKEIDRFLFKPEVRKSYREKLGVSADTILLGHVGLFHRQKNHPFLIDVFEEVCRHSGQYKLVLIGEGEDRGKIEEMVRQKGLTDKVIFLGRQSDVENWIQALDIMVFPSLFEGMPNVVLEWQLAGLPALISDVITKECGIMDTVSYLPLENGPAYWADQILHTPLNDRENTKEDIQKRFIEAGFDIKENAKVLKNKYIELLEKSK</sequence>
<accession>A0A2A6ZEH1</accession>
<keyword evidence="2" id="KW-0808">Transferase</keyword>
<comment type="caution">
    <text evidence="2">The sequence shown here is derived from an EMBL/GenBank/DDBJ whole genome shotgun (WGS) entry which is preliminary data.</text>
</comment>
<gene>
    <name evidence="2" type="ORF">CGS46_02280</name>
</gene>
<dbReference type="Proteomes" id="UP000220752">
    <property type="component" value="Unassembled WGS sequence"/>
</dbReference>
<reference evidence="2 3" key="1">
    <citation type="journal article" date="2017" name="Front. Microbiol.">
        <title>New Insights into the Diversity of the Genus Faecalibacterium.</title>
        <authorList>
            <person name="Benevides L."/>
            <person name="Burman S."/>
            <person name="Martin R."/>
            <person name="Robert V."/>
            <person name="Thomas M."/>
            <person name="Miquel S."/>
            <person name="Chain F."/>
            <person name="Sokol H."/>
            <person name="Bermudez-Humaran L.G."/>
            <person name="Morrison M."/>
            <person name="Langella P."/>
            <person name="Azevedo V.A."/>
            <person name="Chatel J.M."/>
            <person name="Soares S."/>
        </authorList>
    </citation>
    <scope>NUCLEOTIDE SEQUENCE [LARGE SCALE GENOMIC DNA]</scope>
    <source>
        <strain evidence="3">CNCM I-4540</strain>
    </source>
</reference>
<feature type="domain" description="Glycosyltransferase subfamily 4-like N-terminal" evidence="1">
    <location>
        <begin position="14"/>
        <end position="124"/>
    </location>
</feature>
<dbReference type="PANTHER" id="PTHR12526">
    <property type="entry name" value="GLYCOSYLTRANSFERASE"/>
    <property type="match status" value="1"/>
</dbReference>
<proteinExistence type="predicted"/>
<evidence type="ECO:0000313" key="3">
    <source>
        <dbReference type="Proteomes" id="UP000220752"/>
    </source>
</evidence>
<dbReference type="Gene3D" id="3.40.50.2000">
    <property type="entry name" value="Glycogen Phosphorylase B"/>
    <property type="match status" value="2"/>
</dbReference>
<protein>
    <submittedName>
        <fullName evidence="2">Glycosyl transferase family 4</fullName>
    </submittedName>
</protein>
<keyword evidence="3" id="KW-1185">Reference proteome</keyword>
<evidence type="ECO:0000259" key="1">
    <source>
        <dbReference type="Pfam" id="PF13439"/>
    </source>
</evidence>
<name>A0A2A6ZEH1_9FIRM</name>
<dbReference type="Pfam" id="PF13692">
    <property type="entry name" value="Glyco_trans_1_4"/>
    <property type="match status" value="1"/>
</dbReference>
<evidence type="ECO:0000313" key="2">
    <source>
        <dbReference type="EMBL" id="PDX59753.1"/>
    </source>
</evidence>
<dbReference type="GO" id="GO:0016740">
    <property type="term" value="F:transferase activity"/>
    <property type="evidence" value="ECO:0007669"/>
    <property type="project" value="UniProtKB-KW"/>
</dbReference>
<dbReference type="AlphaFoldDB" id="A0A2A6ZEH1"/>
<organism evidence="2 3">
    <name type="scientific">Faecalibacterium langellae</name>
    <dbReference type="NCBI Taxonomy" id="3435293"/>
    <lineage>
        <taxon>Bacteria</taxon>
        <taxon>Bacillati</taxon>
        <taxon>Bacillota</taxon>
        <taxon>Clostridia</taxon>
        <taxon>Eubacteriales</taxon>
        <taxon>Oscillospiraceae</taxon>
        <taxon>Faecalibacterium</taxon>
    </lineage>
</organism>
<dbReference type="SUPFAM" id="SSF53756">
    <property type="entry name" value="UDP-Glycosyltransferase/glycogen phosphorylase"/>
    <property type="match status" value="1"/>
</dbReference>